<comment type="pathway">
    <text evidence="4">Cofactor biosynthesis; ubiquinone biosynthesis.</text>
</comment>
<dbReference type="AlphaFoldDB" id="A0A9P6AUR4"/>
<dbReference type="GO" id="GO:0032259">
    <property type="term" value="P:methylation"/>
    <property type="evidence" value="ECO:0007669"/>
    <property type="project" value="UniProtKB-KW"/>
</dbReference>
<keyword evidence="4" id="KW-0999">Mitochondrion inner membrane</keyword>
<keyword evidence="4" id="KW-0831">Ubiquinone biosynthesis</keyword>
<dbReference type="PROSITE" id="PS01184">
    <property type="entry name" value="UBIE_2"/>
    <property type="match status" value="1"/>
</dbReference>
<comment type="subcellular location">
    <subcellularLocation>
        <location evidence="4">Mitochondrion inner membrane</location>
        <topology evidence="4">Peripheral membrane protein</topology>
        <orientation evidence="4">Matrix side</orientation>
    </subcellularLocation>
</comment>
<dbReference type="NCBIfam" id="TIGR01934">
    <property type="entry name" value="MenG_MenH_UbiE"/>
    <property type="match status" value="1"/>
</dbReference>
<dbReference type="HAMAP" id="MF_01813">
    <property type="entry name" value="MenG_UbiE_methyltr"/>
    <property type="match status" value="1"/>
</dbReference>
<evidence type="ECO:0000256" key="2">
    <source>
        <dbReference type="ARBA" id="ARBA00022679"/>
    </source>
</evidence>
<dbReference type="PROSITE" id="PS01183">
    <property type="entry name" value="UBIE_1"/>
    <property type="match status" value="1"/>
</dbReference>
<keyword evidence="2 4" id="KW-0808">Transferase</keyword>
<comment type="similarity">
    <text evidence="4">Belongs to the class I-like SAM-binding methyltransferase superfamily. MenG/UbiE family.</text>
</comment>
<dbReference type="SUPFAM" id="SSF53335">
    <property type="entry name" value="S-adenosyl-L-methionine-dependent methyltransferases"/>
    <property type="match status" value="1"/>
</dbReference>
<keyword evidence="6" id="KW-1185">Reference proteome</keyword>
<feature type="binding site" evidence="4">
    <location>
        <begin position="163"/>
        <end position="164"/>
    </location>
    <ligand>
        <name>S-adenosyl-L-methionine</name>
        <dbReference type="ChEBI" id="CHEBI:59789"/>
    </ligand>
</feature>
<dbReference type="GO" id="GO:0031314">
    <property type="term" value="C:extrinsic component of mitochondrial inner membrane"/>
    <property type="evidence" value="ECO:0007669"/>
    <property type="project" value="UniProtKB-UniRule"/>
</dbReference>
<comment type="caution">
    <text evidence="5">The sequence shown here is derived from an EMBL/GenBank/DDBJ whole genome shotgun (WGS) entry which is preliminary data.</text>
</comment>
<evidence type="ECO:0000256" key="3">
    <source>
        <dbReference type="ARBA" id="ARBA00022691"/>
    </source>
</evidence>
<dbReference type="Proteomes" id="UP000886523">
    <property type="component" value="Unassembled WGS sequence"/>
</dbReference>
<name>A0A9P6AUR4_9AGAM</name>
<evidence type="ECO:0000313" key="5">
    <source>
        <dbReference type="EMBL" id="KAF9511800.1"/>
    </source>
</evidence>
<comment type="subunit">
    <text evidence="4">Component of a multi-subunit COQ enzyme complex, composed of at least COQ3, COQ4, COQ5, COQ6, COQ7 and COQ9.</text>
</comment>
<comment type="catalytic activity">
    <reaction evidence="4">
        <text>a 2-methoxy-6-(all-trans-polyprenyl)benzene-1,4-diol + S-adenosyl-L-methionine = a 5-methoxy-2-methyl-3-(all-trans-polyprenyl)benzene-1,4-diol + S-adenosyl-L-homocysteine + H(+)</text>
        <dbReference type="Rhea" id="RHEA:28286"/>
        <dbReference type="Rhea" id="RHEA-COMP:10858"/>
        <dbReference type="Rhea" id="RHEA-COMP:10859"/>
        <dbReference type="ChEBI" id="CHEBI:15378"/>
        <dbReference type="ChEBI" id="CHEBI:57856"/>
        <dbReference type="ChEBI" id="CHEBI:59789"/>
        <dbReference type="ChEBI" id="CHEBI:84166"/>
        <dbReference type="ChEBI" id="CHEBI:84167"/>
        <dbReference type="EC" id="2.1.1.201"/>
    </reaction>
</comment>
<comment type="function">
    <text evidence="4">Methyltransferase required for the conversion of 2-polyprenyl-6-methoxy-1,4-benzoquinol (DDMQH2) to 2-polyprenyl-3-methyl-6-methoxy-1,4-benzoquinol (DMQH2).</text>
</comment>
<comment type="caution">
    <text evidence="4">Lacks conserved residue(s) required for the propagation of feature annotation.</text>
</comment>
<keyword evidence="3 4" id="KW-0949">S-adenosyl-L-methionine</keyword>
<dbReference type="GO" id="GO:0008425">
    <property type="term" value="F:2-methoxy-6-polyprenyl-1,4-benzoquinol methyltransferase activity"/>
    <property type="evidence" value="ECO:0007669"/>
    <property type="project" value="UniProtKB-UniRule"/>
</dbReference>
<reference evidence="5" key="1">
    <citation type="journal article" date="2020" name="Nat. Commun.">
        <title>Large-scale genome sequencing of mycorrhizal fungi provides insights into the early evolution of symbiotic traits.</title>
        <authorList>
            <person name="Miyauchi S."/>
            <person name="Kiss E."/>
            <person name="Kuo A."/>
            <person name="Drula E."/>
            <person name="Kohler A."/>
            <person name="Sanchez-Garcia M."/>
            <person name="Morin E."/>
            <person name="Andreopoulos B."/>
            <person name="Barry K.W."/>
            <person name="Bonito G."/>
            <person name="Buee M."/>
            <person name="Carver A."/>
            <person name="Chen C."/>
            <person name="Cichocki N."/>
            <person name="Clum A."/>
            <person name="Culley D."/>
            <person name="Crous P.W."/>
            <person name="Fauchery L."/>
            <person name="Girlanda M."/>
            <person name="Hayes R.D."/>
            <person name="Keri Z."/>
            <person name="LaButti K."/>
            <person name="Lipzen A."/>
            <person name="Lombard V."/>
            <person name="Magnuson J."/>
            <person name="Maillard F."/>
            <person name="Murat C."/>
            <person name="Nolan M."/>
            <person name="Ohm R.A."/>
            <person name="Pangilinan J."/>
            <person name="Pereira M.F."/>
            <person name="Perotto S."/>
            <person name="Peter M."/>
            <person name="Pfister S."/>
            <person name="Riley R."/>
            <person name="Sitrit Y."/>
            <person name="Stielow J.B."/>
            <person name="Szollosi G."/>
            <person name="Zifcakova L."/>
            <person name="Stursova M."/>
            <person name="Spatafora J.W."/>
            <person name="Tedersoo L."/>
            <person name="Vaario L.M."/>
            <person name="Yamada A."/>
            <person name="Yan M."/>
            <person name="Wang P."/>
            <person name="Xu J."/>
            <person name="Bruns T."/>
            <person name="Baldrian P."/>
            <person name="Vilgalys R."/>
            <person name="Dunand C."/>
            <person name="Henrissat B."/>
            <person name="Grigoriev I.V."/>
            <person name="Hibbett D."/>
            <person name="Nagy L.G."/>
            <person name="Martin F.M."/>
        </authorList>
    </citation>
    <scope>NUCLEOTIDE SEQUENCE</scope>
    <source>
        <strain evidence="5">UP504</strain>
    </source>
</reference>
<dbReference type="InterPro" id="IPR023576">
    <property type="entry name" value="UbiE/COQ5_MeTrFase_CS"/>
</dbReference>
<keyword evidence="4" id="KW-0496">Mitochondrion</keyword>
<dbReference type="Pfam" id="PF01209">
    <property type="entry name" value="Ubie_methyltran"/>
    <property type="match status" value="1"/>
</dbReference>
<sequence>MHARIIRSATRTQFLRGSSLIHARYNHSAPPPAPNNNDTTHFGYRTVPKEEKEALVKDVFSSVAKSYDLMNDAMSLGVHRLWKNQFVSLLDPGSNGPIKCVDAAGGSGDISLRILDHAREKYADRETQVTVTDINPNMLNEGRRRFKKTMYYNTPQVNFQVADAQALDKEVFPDNAFDLYTIAFGIRNCTSIPDVLNEAYRVLKPGGTFACLEFGKVENPLMASVYESYSFSIIPLLGTILASDRASYQYLVESIQRFPTQGDFAQMIRDAGFQTGEDREGEGGSWRDLWMGIASVHTGVKI</sequence>
<dbReference type="CDD" id="cd02440">
    <property type="entry name" value="AdoMet_MTases"/>
    <property type="match status" value="1"/>
</dbReference>
<evidence type="ECO:0000313" key="6">
    <source>
        <dbReference type="Proteomes" id="UP000886523"/>
    </source>
</evidence>
<dbReference type="EMBL" id="MU128995">
    <property type="protein sequence ID" value="KAF9511800.1"/>
    <property type="molecule type" value="Genomic_DNA"/>
</dbReference>
<evidence type="ECO:0000256" key="4">
    <source>
        <dbReference type="HAMAP-Rule" id="MF_03191"/>
    </source>
</evidence>
<keyword evidence="1 4" id="KW-0489">Methyltransferase</keyword>
<dbReference type="EC" id="2.1.1.201" evidence="4"/>
<proteinExistence type="inferred from homology"/>
<dbReference type="PANTHER" id="PTHR43591:SF24">
    <property type="entry name" value="2-METHOXY-6-POLYPRENYL-1,4-BENZOQUINOL METHYLASE, MITOCHONDRIAL"/>
    <property type="match status" value="1"/>
</dbReference>
<feature type="binding site" evidence="4">
    <location>
        <position position="133"/>
    </location>
    <ligand>
        <name>S-adenosyl-L-methionine</name>
        <dbReference type="ChEBI" id="CHEBI:59789"/>
    </ligand>
</feature>
<feature type="binding site" evidence="4">
    <location>
        <position position="107"/>
    </location>
    <ligand>
        <name>S-adenosyl-L-methionine</name>
        <dbReference type="ChEBI" id="CHEBI:59789"/>
    </ligand>
</feature>
<dbReference type="PANTHER" id="PTHR43591">
    <property type="entry name" value="METHYLTRANSFERASE"/>
    <property type="match status" value="1"/>
</dbReference>
<gene>
    <name evidence="4" type="primary">COQ5</name>
    <name evidence="5" type="ORF">BS47DRAFT_1372942</name>
</gene>
<dbReference type="OrthoDB" id="6329284at2759"/>
<organism evidence="5 6">
    <name type="scientific">Hydnum rufescens UP504</name>
    <dbReference type="NCBI Taxonomy" id="1448309"/>
    <lineage>
        <taxon>Eukaryota</taxon>
        <taxon>Fungi</taxon>
        <taxon>Dikarya</taxon>
        <taxon>Basidiomycota</taxon>
        <taxon>Agaricomycotina</taxon>
        <taxon>Agaricomycetes</taxon>
        <taxon>Cantharellales</taxon>
        <taxon>Hydnaceae</taxon>
        <taxon>Hydnum</taxon>
    </lineage>
</organism>
<accession>A0A9P6AUR4</accession>
<evidence type="ECO:0000256" key="1">
    <source>
        <dbReference type="ARBA" id="ARBA00022603"/>
    </source>
</evidence>
<dbReference type="PROSITE" id="PS51608">
    <property type="entry name" value="SAM_MT_UBIE"/>
    <property type="match status" value="1"/>
</dbReference>
<dbReference type="Gene3D" id="3.40.50.150">
    <property type="entry name" value="Vaccinia Virus protein VP39"/>
    <property type="match status" value="1"/>
</dbReference>
<dbReference type="InterPro" id="IPR004033">
    <property type="entry name" value="UbiE/COQ5_MeTrFase"/>
</dbReference>
<keyword evidence="4" id="KW-0472">Membrane</keyword>
<dbReference type="InterPro" id="IPR029063">
    <property type="entry name" value="SAM-dependent_MTases_sf"/>
</dbReference>
<protein>
    <recommendedName>
        <fullName evidence="4">2-methoxy-6-polyprenyl-1,4-benzoquinol methylase, mitochondrial</fullName>
        <ecNumber evidence="4">2.1.1.201</ecNumber>
    </recommendedName>
    <alternativeName>
        <fullName evidence="4">Ubiquinone biosynthesis methyltransferase COQ5</fullName>
    </alternativeName>
</protein>